<dbReference type="Pfam" id="PF13302">
    <property type="entry name" value="Acetyltransf_3"/>
    <property type="match status" value="1"/>
</dbReference>
<gene>
    <name evidence="2" type="ORF">GCM10017774_39020</name>
</gene>
<sequence length="217" mass="24035">MGRARRARCALLHGHHGVRAATRLHLLMTAKTLVSERLTLRPWHVDDAPAALEIYGHAEVTRWLSPEMDQVADKAAMRLLLQQWAAESARLPAAAGRWAIERTADGLLIGGAVLLPLPPGEEDLEIGWHLRPDVWGNGYATEATHVLARWAFQHDVNEVFAVIRPANTRAATTMRNNGMHWVGETTKYFGVELQVFRLRQADLDPAAPASSRPPGDD</sequence>
<dbReference type="InterPro" id="IPR000182">
    <property type="entry name" value="GNAT_dom"/>
</dbReference>
<reference evidence="3" key="1">
    <citation type="journal article" date="2019" name="Int. J. Syst. Evol. Microbiol.">
        <title>The Global Catalogue of Microorganisms (GCM) 10K type strain sequencing project: providing services to taxonomists for standard genome sequencing and annotation.</title>
        <authorList>
            <consortium name="The Broad Institute Genomics Platform"/>
            <consortium name="The Broad Institute Genome Sequencing Center for Infectious Disease"/>
            <person name="Wu L."/>
            <person name="Ma J."/>
        </authorList>
    </citation>
    <scope>NUCLEOTIDE SEQUENCE [LARGE SCALE GENOMIC DNA]</scope>
    <source>
        <strain evidence="3">CGMCC 4.7367</strain>
    </source>
</reference>
<evidence type="ECO:0000313" key="2">
    <source>
        <dbReference type="EMBL" id="GHH42520.1"/>
    </source>
</evidence>
<keyword evidence="3" id="KW-1185">Reference proteome</keyword>
<dbReference type="Gene3D" id="3.40.630.30">
    <property type="match status" value="1"/>
</dbReference>
<evidence type="ECO:0000313" key="3">
    <source>
        <dbReference type="Proteomes" id="UP000605568"/>
    </source>
</evidence>
<comment type="caution">
    <text evidence="2">The sequence shown here is derived from an EMBL/GenBank/DDBJ whole genome shotgun (WGS) entry which is preliminary data.</text>
</comment>
<dbReference type="EMBL" id="BNAR01000005">
    <property type="protein sequence ID" value="GHH42520.1"/>
    <property type="molecule type" value="Genomic_DNA"/>
</dbReference>
<dbReference type="Proteomes" id="UP000605568">
    <property type="component" value="Unassembled WGS sequence"/>
</dbReference>
<evidence type="ECO:0000259" key="1">
    <source>
        <dbReference type="PROSITE" id="PS51186"/>
    </source>
</evidence>
<dbReference type="PANTHER" id="PTHR43792">
    <property type="entry name" value="GNAT FAMILY, PUTATIVE (AFU_ORTHOLOGUE AFUA_3G00765)-RELATED-RELATED"/>
    <property type="match status" value="1"/>
</dbReference>
<protein>
    <submittedName>
        <fullName evidence="2">N-acetyltransferase</fullName>
    </submittedName>
</protein>
<accession>A0ABQ3MEM2</accession>
<dbReference type="PROSITE" id="PS51186">
    <property type="entry name" value="GNAT"/>
    <property type="match status" value="1"/>
</dbReference>
<dbReference type="InterPro" id="IPR051531">
    <property type="entry name" value="N-acetyltransferase"/>
</dbReference>
<name>A0ABQ3MEM2_9PSEU</name>
<dbReference type="PANTHER" id="PTHR43792:SF1">
    <property type="entry name" value="N-ACETYLTRANSFERASE DOMAIN-CONTAINING PROTEIN"/>
    <property type="match status" value="1"/>
</dbReference>
<proteinExistence type="predicted"/>
<dbReference type="InterPro" id="IPR016181">
    <property type="entry name" value="Acyl_CoA_acyltransferase"/>
</dbReference>
<feature type="domain" description="N-acetyltransferase" evidence="1">
    <location>
        <begin position="38"/>
        <end position="198"/>
    </location>
</feature>
<dbReference type="SUPFAM" id="SSF55729">
    <property type="entry name" value="Acyl-CoA N-acyltransferases (Nat)"/>
    <property type="match status" value="1"/>
</dbReference>
<organism evidence="2 3">
    <name type="scientific">Lentzea cavernae</name>
    <dbReference type="NCBI Taxonomy" id="2020703"/>
    <lineage>
        <taxon>Bacteria</taxon>
        <taxon>Bacillati</taxon>
        <taxon>Actinomycetota</taxon>
        <taxon>Actinomycetes</taxon>
        <taxon>Pseudonocardiales</taxon>
        <taxon>Pseudonocardiaceae</taxon>
        <taxon>Lentzea</taxon>
    </lineage>
</organism>